<dbReference type="GO" id="GO:0006457">
    <property type="term" value="P:protein folding"/>
    <property type="evidence" value="ECO:0000318"/>
    <property type="project" value="GO_Central"/>
</dbReference>
<reference evidence="5" key="2">
    <citation type="submission" date="2017-02" db="EMBL/GenBank/DDBJ databases">
        <title>Sunflower complete genome.</title>
        <authorList>
            <person name="Langlade N."/>
            <person name="Munos S."/>
        </authorList>
    </citation>
    <scope>NUCLEOTIDE SEQUENCE [LARGE SCALE GENOMIC DNA]</scope>
    <source>
        <tissue evidence="5">Leaves</tissue>
    </source>
</reference>
<dbReference type="AlphaFoldDB" id="A0A251S780"/>
<feature type="region of interest" description="Disordered" evidence="2">
    <location>
        <begin position="41"/>
        <end position="84"/>
    </location>
</feature>
<evidence type="ECO:0000256" key="1">
    <source>
        <dbReference type="ARBA" id="ARBA00023186"/>
    </source>
</evidence>
<dbReference type="OMA" id="NTHIDSQ"/>
<dbReference type="EMBL" id="MNCJ02000330">
    <property type="protein sequence ID" value="KAF5763767.1"/>
    <property type="molecule type" value="Genomic_DNA"/>
</dbReference>
<feature type="compositionally biased region" description="Acidic residues" evidence="2">
    <location>
        <begin position="397"/>
        <end position="407"/>
    </location>
</feature>
<sequence length="420" mass="47874">MATHHHNHHQCHCLPNPSPTPTTTCYCTMCYTTTTYYHPPPPPPPSNPLIHSISHHHHQHAPPQTHHTQHPNHYPPPQTHQKHHLFQQNIQENVEETETETPTVSSLIHRIAALESSLLRRRKHSPAPSSSSSTLRDAAARTIQTHFRAFLVRRSVTLRHLKHLACIKSALNRLKSSVSDKTHFDSRTLSRESLSLLIKLDSIQGSDPMIRDGKRAISRELIRFMEMLDEMCTESQVIAVKNVRFGKNGSKFVINERKFLENLKNQIKYVKEVDERFNLENPRKAGGVGQNRIGDLTKSQGKSQPKVKKNVSFDDNGNVYRLFKSSRNPVLSDGSGSSNGDDEEIEAEVEVEEIGVSSKETEVEEDESSEMSENEMDPRKNLRTRIHRTTEKKQPDQEDDDDDEDDSFVFSAPLPAKMEY</sequence>
<gene>
    <name evidence="5" type="ORF">HannXRQ_Chr15g0473071</name>
    <name evidence="4" type="ORF">HanXRQr2_Chr15g0684231</name>
</gene>
<dbReference type="PANTHER" id="PTHR33322:SF18">
    <property type="entry name" value="BAG FAMILY MOLECULAR CHAPERONE REGULATOR 8, CHLOROPLASTIC"/>
    <property type="match status" value="1"/>
</dbReference>
<organism evidence="5 6">
    <name type="scientific">Helianthus annuus</name>
    <name type="common">Common sunflower</name>
    <dbReference type="NCBI Taxonomy" id="4232"/>
    <lineage>
        <taxon>Eukaryota</taxon>
        <taxon>Viridiplantae</taxon>
        <taxon>Streptophyta</taxon>
        <taxon>Embryophyta</taxon>
        <taxon>Tracheophyta</taxon>
        <taxon>Spermatophyta</taxon>
        <taxon>Magnoliopsida</taxon>
        <taxon>eudicotyledons</taxon>
        <taxon>Gunneridae</taxon>
        <taxon>Pentapetalae</taxon>
        <taxon>asterids</taxon>
        <taxon>campanulids</taxon>
        <taxon>Asterales</taxon>
        <taxon>Asteraceae</taxon>
        <taxon>Asteroideae</taxon>
        <taxon>Heliantheae alliance</taxon>
        <taxon>Heliantheae</taxon>
        <taxon>Helianthus</taxon>
    </lineage>
</organism>
<reference evidence="4 6" key="1">
    <citation type="journal article" date="2017" name="Nature">
        <title>The sunflower genome provides insights into oil metabolism, flowering and Asterid evolution.</title>
        <authorList>
            <person name="Badouin H."/>
            <person name="Gouzy J."/>
            <person name="Grassa C.J."/>
            <person name="Murat F."/>
            <person name="Staton S.E."/>
            <person name="Cottret L."/>
            <person name="Lelandais-Briere C."/>
            <person name="Owens G.L."/>
            <person name="Carrere S."/>
            <person name="Mayjonade B."/>
            <person name="Legrand L."/>
            <person name="Gill N."/>
            <person name="Kane N.C."/>
            <person name="Bowers J.E."/>
            <person name="Hubner S."/>
            <person name="Bellec A."/>
            <person name="Berard A."/>
            <person name="Berges H."/>
            <person name="Blanchet N."/>
            <person name="Boniface M.C."/>
            <person name="Brunel D."/>
            <person name="Catrice O."/>
            <person name="Chaidir N."/>
            <person name="Claudel C."/>
            <person name="Donnadieu C."/>
            <person name="Faraut T."/>
            <person name="Fievet G."/>
            <person name="Helmstetter N."/>
            <person name="King M."/>
            <person name="Knapp S.J."/>
            <person name="Lai Z."/>
            <person name="Le Paslier M.C."/>
            <person name="Lippi Y."/>
            <person name="Lorenzon L."/>
            <person name="Mandel J.R."/>
            <person name="Marage G."/>
            <person name="Marchand G."/>
            <person name="Marquand E."/>
            <person name="Bret-Mestries E."/>
            <person name="Morien E."/>
            <person name="Nambeesan S."/>
            <person name="Nguyen T."/>
            <person name="Pegot-Espagnet P."/>
            <person name="Pouilly N."/>
            <person name="Raftis F."/>
            <person name="Sallet E."/>
            <person name="Schiex T."/>
            <person name="Thomas J."/>
            <person name="Vandecasteele C."/>
            <person name="Vares D."/>
            <person name="Vear F."/>
            <person name="Vautrin S."/>
            <person name="Crespi M."/>
            <person name="Mangin B."/>
            <person name="Burke J.M."/>
            <person name="Salse J."/>
            <person name="Munos S."/>
            <person name="Vincourt P."/>
            <person name="Rieseberg L.H."/>
            <person name="Langlade N.B."/>
        </authorList>
    </citation>
    <scope>NUCLEOTIDE SEQUENCE [LARGE SCALE GENOMIC DNA]</scope>
    <source>
        <strain evidence="6">cv. SF193</strain>
        <tissue evidence="4">Leaves</tissue>
    </source>
</reference>
<accession>A0A251S780</accession>
<feature type="compositionally biased region" description="Acidic residues" evidence="2">
    <location>
        <begin position="362"/>
        <end position="375"/>
    </location>
</feature>
<dbReference type="Pfam" id="PF02179">
    <property type="entry name" value="BAG"/>
    <property type="match status" value="1"/>
</dbReference>
<evidence type="ECO:0000313" key="6">
    <source>
        <dbReference type="Proteomes" id="UP000215914"/>
    </source>
</evidence>
<name>A0A251S780_HELAN</name>
<protein>
    <submittedName>
        <fullName evidence="4">IQ motif, EF-hand binding, BAG domain, BAG family molecular chaperone regulator 5/6/7/8</fullName>
    </submittedName>
    <submittedName>
        <fullName evidence="5">Putative IQ motif, EF-hand binding site, BAG domain protein</fullName>
    </submittedName>
</protein>
<dbReference type="PANTHER" id="PTHR33322">
    <property type="entry name" value="BAG DOMAIN CONTAINING PROTEIN, EXPRESSED"/>
    <property type="match status" value="1"/>
</dbReference>
<dbReference type="Proteomes" id="UP000215914">
    <property type="component" value="Chromosome 15"/>
</dbReference>
<keyword evidence="6" id="KW-1185">Reference proteome</keyword>
<reference evidence="4" key="3">
    <citation type="submission" date="2020-06" db="EMBL/GenBank/DDBJ databases">
        <title>Helianthus annuus Genome sequencing and assembly Release 2.</title>
        <authorList>
            <person name="Gouzy J."/>
            <person name="Langlade N."/>
            <person name="Munos S."/>
        </authorList>
    </citation>
    <scope>NUCLEOTIDE SEQUENCE</scope>
    <source>
        <tissue evidence="4">Leaves</tissue>
    </source>
</reference>
<dbReference type="OrthoDB" id="1100735at2759"/>
<dbReference type="GO" id="GO:0051087">
    <property type="term" value="F:protein-folding chaperone binding"/>
    <property type="evidence" value="ECO:0007669"/>
    <property type="project" value="InterPro"/>
</dbReference>
<evidence type="ECO:0000259" key="3">
    <source>
        <dbReference type="Pfam" id="PF02179"/>
    </source>
</evidence>
<feature type="region of interest" description="Disordered" evidence="2">
    <location>
        <begin position="281"/>
        <end position="420"/>
    </location>
</feature>
<evidence type="ECO:0000313" key="5">
    <source>
        <dbReference type="EMBL" id="OTF94528.1"/>
    </source>
</evidence>
<dbReference type="EMBL" id="CM007904">
    <property type="protein sequence ID" value="OTF94528.1"/>
    <property type="molecule type" value="Genomic_DNA"/>
</dbReference>
<dbReference type="InterPro" id="IPR003103">
    <property type="entry name" value="BAG_domain"/>
</dbReference>
<dbReference type="InterPro" id="IPR040400">
    <property type="entry name" value="BAG5/6/7/8"/>
</dbReference>
<dbReference type="STRING" id="4232.A0A251S780"/>
<dbReference type="Gramene" id="mRNA:HanXRQr2_Chr15g0684231">
    <property type="protein sequence ID" value="mRNA:HanXRQr2_Chr15g0684231"/>
    <property type="gene ID" value="HanXRQr2_Chr15g0684231"/>
</dbReference>
<dbReference type="PROSITE" id="PS50096">
    <property type="entry name" value="IQ"/>
    <property type="match status" value="1"/>
</dbReference>
<evidence type="ECO:0000313" key="4">
    <source>
        <dbReference type="EMBL" id="KAF5763767.1"/>
    </source>
</evidence>
<evidence type="ECO:0000256" key="2">
    <source>
        <dbReference type="SAM" id="MobiDB-lite"/>
    </source>
</evidence>
<dbReference type="InParanoid" id="A0A251S780"/>
<proteinExistence type="predicted"/>
<keyword evidence="1" id="KW-0143">Chaperone</keyword>
<feature type="domain" description="BAG" evidence="3">
    <location>
        <begin position="173"/>
        <end position="230"/>
    </location>
</feature>
<feature type="compositionally biased region" description="Acidic residues" evidence="2">
    <location>
        <begin position="340"/>
        <end position="353"/>
    </location>
</feature>